<dbReference type="SUPFAM" id="SSF54631">
    <property type="entry name" value="CBS-domain pair"/>
    <property type="match status" value="1"/>
</dbReference>
<comment type="caution">
    <text evidence="3">The sequence shown here is derived from an EMBL/GenBank/DDBJ whole genome shotgun (WGS) entry which is preliminary data.</text>
</comment>
<dbReference type="Proteomes" id="UP001612915">
    <property type="component" value="Unassembled WGS sequence"/>
</dbReference>
<proteinExistence type="predicted"/>
<dbReference type="EMBL" id="JBITLV010000001">
    <property type="protein sequence ID" value="MFI7586291.1"/>
    <property type="molecule type" value="Genomic_DNA"/>
</dbReference>
<dbReference type="PROSITE" id="PS51371">
    <property type="entry name" value="CBS"/>
    <property type="match status" value="1"/>
</dbReference>
<feature type="domain" description="CBS" evidence="2">
    <location>
        <begin position="98"/>
        <end position="155"/>
    </location>
</feature>
<dbReference type="RefSeq" id="WP_398275678.1">
    <property type="nucleotide sequence ID" value="NZ_JBITLV010000001.1"/>
</dbReference>
<dbReference type="Pfam" id="PF00571">
    <property type="entry name" value="CBS"/>
    <property type="match status" value="1"/>
</dbReference>
<dbReference type="InterPro" id="IPR000644">
    <property type="entry name" value="CBS_dom"/>
</dbReference>
<organism evidence="3 4">
    <name type="scientific">Spongisporangium articulatum</name>
    <dbReference type="NCBI Taxonomy" id="3362603"/>
    <lineage>
        <taxon>Bacteria</taxon>
        <taxon>Bacillati</taxon>
        <taxon>Actinomycetota</taxon>
        <taxon>Actinomycetes</taxon>
        <taxon>Kineosporiales</taxon>
        <taxon>Kineosporiaceae</taxon>
        <taxon>Spongisporangium</taxon>
    </lineage>
</organism>
<accession>A0ABW8AIU8</accession>
<dbReference type="InterPro" id="IPR046342">
    <property type="entry name" value="CBS_dom_sf"/>
</dbReference>
<sequence>MKALDLVEQVPLVTWETDALSAVQILAEHRLSGLVVADPDGVPAAVVPGPQLLRVVVPQYVLDDPNLAHVYDEAGAGEQFGSMREHRLGELRDAEQLTTRRVVTVLPEDTVIEIAAAMWEESTPLVLVRGRGGEYHGVVTLARLAAALLEYGGAGTDGTGRTLEDGAVGDGPQ</sequence>
<protein>
    <submittedName>
        <fullName evidence="3">CBS domain-containing protein</fullName>
    </submittedName>
</protein>
<evidence type="ECO:0000313" key="4">
    <source>
        <dbReference type="Proteomes" id="UP001612915"/>
    </source>
</evidence>
<evidence type="ECO:0000259" key="2">
    <source>
        <dbReference type="PROSITE" id="PS51371"/>
    </source>
</evidence>
<evidence type="ECO:0000256" key="1">
    <source>
        <dbReference type="PROSITE-ProRule" id="PRU00703"/>
    </source>
</evidence>
<evidence type="ECO:0000313" key="3">
    <source>
        <dbReference type="EMBL" id="MFI7586291.1"/>
    </source>
</evidence>
<keyword evidence="4" id="KW-1185">Reference proteome</keyword>
<reference evidence="3 4" key="1">
    <citation type="submission" date="2024-10" db="EMBL/GenBank/DDBJ databases">
        <title>The Natural Products Discovery Center: Release of the First 8490 Sequenced Strains for Exploring Actinobacteria Biosynthetic Diversity.</title>
        <authorList>
            <person name="Kalkreuter E."/>
            <person name="Kautsar S.A."/>
            <person name="Yang D."/>
            <person name="Bader C.D."/>
            <person name="Teijaro C.N."/>
            <person name="Fluegel L."/>
            <person name="Davis C.M."/>
            <person name="Simpson J.R."/>
            <person name="Lauterbach L."/>
            <person name="Steele A.D."/>
            <person name="Gui C."/>
            <person name="Meng S."/>
            <person name="Li G."/>
            <person name="Viehrig K."/>
            <person name="Ye F."/>
            <person name="Su P."/>
            <person name="Kiefer A.F."/>
            <person name="Nichols A."/>
            <person name="Cepeda A.J."/>
            <person name="Yan W."/>
            <person name="Fan B."/>
            <person name="Jiang Y."/>
            <person name="Adhikari A."/>
            <person name="Zheng C.-J."/>
            <person name="Schuster L."/>
            <person name="Cowan T.M."/>
            <person name="Smanski M.J."/>
            <person name="Chevrette M.G."/>
            <person name="De Carvalho L.P.S."/>
            <person name="Shen B."/>
        </authorList>
    </citation>
    <scope>NUCLEOTIDE SEQUENCE [LARGE SCALE GENOMIC DNA]</scope>
    <source>
        <strain evidence="3 4">NPDC049639</strain>
    </source>
</reference>
<name>A0ABW8AIU8_9ACTN</name>
<gene>
    <name evidence="3" type="ORF">ACIB24_04385</name>
</gene>
<dbReference type="Gene3D" id="3.10.580.10">
    <property type="entry name" value="CBS-domain"/>
    <property type="match status" value="1"/>
</dbReference>
<keyword evidence="1" id="KW-0129">CBS domain</keyword>